<reference evidence="1" key="1">
    <citation type="submission" date="2014-07" db="EMBL/GenBank/DDBJ databases">
        <authorList>
            <person name="Oglodin E.G."/>
            <person name="Cherkasov A.V."/>
            <person name="Eroshenko G.A."/>
            <person name="Odinokov G.N."/>
            <person name="Shavina N.Y."/>
            <person name="Kutyrev V.V."/>
        </authorList>
    </citation>
    <scope>NUCLEOTIDE SEQUENCE</scope>
    <source>
        <strain evidence="1">C-627</strain>
        <plasmid evidence="1">pCKF</plasmid>
    </source>
</reference>
<keyword evidence="1" id="KW-0614">Plasmid</keyword>
<evidence type="ECO:0000313" key="1">
    <source>
        <dbReference type="EMBL" id="AIS36188.1"/>
    </source>
</evidence>
<name>A0A096ZX95_YERPE</name>
<dbReference type="AlphaFoldDB" id="A0A096ZX95"/>
<proteinExistence type="predicted"/>
<protein>
    <submittedName>
        <fullName evidence="1">Uncharacterized protein</fullName>
    </submittedName>
</protein>
<dbReference type="EMBL" id="KM112087">
    <property type="protein sequence ID" value="AIS36188.1"/>
    <property type="molecule type" value="Genomic_DNA"/>
</dbReference>
<sequence>MIFILKKRHKTRFKTIKTIKQNASLWINQQKLSDRSQN</sequence>
<geneLocation type="plasmid" evidence="1">
    <name>pCKF</name>
</geneLocation>
<accession>A0A096ZX95</accession>
<organism evidence="1">
    <name type="scientific">Yersinia pestis subsp. pestis bv. Medievalis</name>
    <dbReference type="NCBI Taxonomy" id="1234662"/>
    <lineage>
        <taxon>Bacteria</taxon>
        <taxon>Pseudomonadati</taxon>
        <taxon>Pseudomonadota</taxon>
        <taxon>Gammaproteobacteria</taxon>
        <taxon>Enterobacterales</taxon>
        <taxon>Yersiniaceae</taxon>
        <taxon>Yersinia</taxon>
    </lineage>
</organism>